<dbReference type="InterPro" id="IPR029465">
    <property type="entry name" value="ATPgrasp_TupA"/>
</dbReference>
<protein>
    <submittedName>
        <fullName evidence="1">Glycosyl transferase</fullName>
    </submittedName>
</protein>
<organism evidence="1 2">
    <name type="scientific">Mogibacterium kristiansenii</name>
    <dbReference type="NCBI Taxonomy" id="2606708"/>
    <lineage>
        <taxon>Bacteria</taxon>
        <taxon>Bacillati</taxon>
        <taxon>Bacillota</taxon>
        <taxon>Clostridia</taxon>
        <taxon>Peptostreptococcales</taxon>
        <taxon>Anaerovoracaceae</taxon>
        <taxon>Mogibacterium</taxon>
    </lineage>
</organism>
<dbReference type="Pfam" id="PF14305">
    <property type="entry name" value="ATPgrasp_TupA"/>
    <property type="match status" value="1"/>
</dbReference>
<evidence type="ECO:0000313" key="1">
    <source>
        <dbReference type="EMBL" id="MST71157.1"/>
    </source>
</evidence>
<dbReference type="EMBL" id="VUNA01000015">
    <property type="protein sequence ID" value="MST71157.1"/>
    <property type="molecule type" value="Genomic_DNA"/>
</dbReference>
<accession>A0A6N7X6L1</accession>
<dbReference type="Proteomes" id="UP000469424">
    <property type="component" value="Unassembled WGS sequence"/>
</dbReference>
<sequence>MRGGCSIRTIISPTSSTKYLYKKRFQKPLNLKNPESFNEKIQWLKLNTYNNNPTITQCADKYAVREFVKKMGCEELLIPLMGVYSDVNEIDWDSLPKKFVLKCNHGCGYNLICVDKEKLNIEKAKKTVSQWMKDDYWKHRAEINYKYIPKKITIEKFIDNNGKQIEDYKFYCFNGKVLYTMVCLERKEGHAKYYFFDRDWNLIPYSKDALKIDKNFKICKPQLLDKAIEYAEKLSAQFPFVRTDLYILDDKVYFGELTFTPAGGLDDDLLDGDKEMGKLIKLDL</sequence>
<gene>
    <name evidence="1" type="ORF">FYJ65_07495</name>
</gene>
<reference evidence="1 2" key="1">
    <citation type="submission" date="2019-08" db="EMBL/GenBank/DDBJ databases">
        <title>In-depth cultivation of the pig gut microbiome towards novel bacterial diversity and tailored functional studies.</title>
        <authorList>
            <person name="Wylensek D."/>
            <person name="Hitch T.C.A."/>
            <person name="Clavel T."/>
        </authorList>
    </citation>
    <scope>NUCLEOTIDE SEQUENCE [LARGE SCALE GENOMIC DNA]</scope>
    <source>
        <strain evidence="1 2">WCA-MUC-591-APC-4B</strain>
    </source>
</reference>
<comment type="caution">
    <text evidence="1">The sequence shown here is derived from an EMBL/GenBank/DDBJ whole genome shotgun (WGS) entry which is preliminary data.</text>
</comment>
<dbReference type="SUPFAM" id="SSF56059">
    <property type="entry name" value="Glutathione synthetase ATP-binding domain-like"/>
    <property type="match status" value="1"/>
</dbReference>
<dbReference type="GO" id="GO:0016740">
    <property type="term" value="F:transferase activity"/>
    <property type="evidence" value="ECO:0007669"/>
    <property type="project" value="UniProtKB-KW"/>
</dbReference>
<keyword evidence="2" id="KW-1185">Reference proteome</keyword>
<keyword evidence="1" id="KW-0808">Transferase</keyword>
<proteinExistence type="predicted"/>
<evidence type="ECO:0000313" key="2">
    <source>
        <dbReference type="Proteomes" id="UP000469424"/>
    </source>
</evidence>
<name>A0A6N7X6L1_9FIRM</name>
<dbReference type="AlphaFoldDB" id="A0A6N7X6L1"/>